<keyword evidence="1" id="KW-0732">Signal</keyword>
<feature type="chain" id="PRO_5034800893" description="Secreted protein" evidence="1">
    <location>
        <begin position="21"/>
        <end position="103"/>
    </location>
</feature>
<organism evidence="2 3">
    <name type="scientific">Colletotrichum asianum</name>
    <dbReference type="NCBI Taxonomy" id="702518"/>
    <lineage>
        <taxon>Eukaryota</taxon>
        <taxon>Fungi</taxon>
        <taxon>Dikarya</taxon>
        <taxon>Ascomycota</taxon>
        <taxon>Pezizomycotina</taxon>
        <taxon>Sordariomycetes</taxon>
        <taxon>Hypocreomycetidae</taxon>
        <taxon>Glomerellales</taxon>
        <taxon>Glomerellaceae</taxon>
        <taxon>Colletotrichum</taxon>
        <taxon>Colletotrichum gloeosporioides species complex</taxon>
    </lineage>
</organism>
<evidence type="ECO:0000313" key="3">
    <source>
        <dbReference type="Proteomes" id="UP000434172"/>
    </source>
</evidence>
<comment type="caution">
    <text evidence="2">The sequence shown here is derived from an EMBL/GenBank/DDBJ whole genome shotgun (WGS) entry which is preliminary data.</text>
</comment>
<name>A0A8H3ZIZ2_9PEZI</name>
<protein>
    <recommendedName>
        <fullName evidence="4">Secreted protein</fullName>
    </recommendedName>
</protein>
<keyword evidence="3" id="KW-1185">Reference proteome</keyword>
<sequence>MPHSDIFNFVFAWMVAVVRLTRENGTMGSSLNGTSRVCRLQRQAAIYVLGREAMWVVSRAAGGRHSPSPIAQLTGTPLSNEKRCLVFASGSTDAGEREVGIWW</sequence>
<evidence type="ECO:0008006" key="4">
    <source>
        <dbReference type="Google" id="ProtNLM"/>
    </source>
</evidence>
<proteinExistence type="predicted"/>
<feature type="signal peptide" evidence="1">
    <location>
        <begin position="1"/>
        <end position="20"/>
    </location>
</feature>
<dbReference type="AlphaFoldDB" id="A0A8H3ZIZ2"/>
<gene>
    <name evidence="2" type="ORF">GQ607_015178</name>
</gene>
<evidence type="ECO:0000256" key="1">
    <source>
        <dbReference type="SAM" id="SignalP"/>
    </source>
</evidence>
<evidence type="ECO:0000313" key="2">
    <source>
        <dbReference type="EMBL" id="KAF0317572.1"/>
    </source>
</evidence>
<reference evidence="2 3" key="1">
    <citation type="submission" date="2019-12" db="EMBL/GenBank/DDBJ databases">
        <title>A genome sequence resource for the geographically widespread anthracnose pathogen Colletotrichum asianum.</title>
        <authorList>
            <person name="Meng Y."/>
        </authorList>
    </citation>
    <scope>NUCLEOTIDE SEQUENCE [LARGE SCALE GENOMIC DNA]</scope>
    <source>
        <strain evidence="2 3">ICMP 18580</strain>
    </source>
</reference>
<dbReference type="Proteomes" id="UP000434172">
    <property type="component" value="Unassembled WGS sequence"/>
</dbReference>
<dbReference type="EMBL" id="WOWK01000127">
    <property type="protein sequence ID" value="KAF0317572.1"/>
    <property type="molecule type" value="Genomic_DNA"/>
</dbReference>
<accession>A0A8H3ZIZ2</accession>